<protein>
    <recommendedName>
        <fullName evidence="1">AMP-dependent synthetase/ligase domain-containing protein</fullName>
    </recommendedName>
</protein>
<dbReference type="PANTHER" id="PTHR45527:SF1">
    <property type="entry name" value="FATTY ACID SYNTHASE"/>
    <property type="match status" value="1"/>
</dbReference>
<feature type="domain" description="AMP-dependent synthetase/ligase" evidence="1">
    <location>
        <begin position="2"/>
        <end position="307"/>
    </location>
</feature>
<dbReference type="PROSITE" id="PS00455">
    <property type="entry name" value="AMP_BINDING"/>
    <property type="match status" value="1"/>
</dbReference>
<dbReference type="GO" id="GO:0031177">
    <property type="term" value="F:phosphopantetheine binding"/>
    <property type="evidence" value="ECO:0007669"/>
    <property type="project" value="TreeGrafter"/>
</dbReference>
<feature type="non-terminal residue" evidence="2">
    <location>
        <position position="1"/>
    </location>
</feature>
<organism evidence="2">
    <name type="scientific">marine metagenome</name>
    <dbReference type="NCBI Taxonomy" id="408172"/>
    <lineage>
        <taxon>unclassified sequences</taxon>
        <taxon>metagenomes</taxon>
        <taxon>ecological metagenomes</taxon>
    </lineage>
</organism>
<name>A0A382SJC4_9ZZZZ</name>
<accession>A0A382SJC4</accession>
<reference evidence="2" key="1">
    <citation type="submission" date="2018-05" db="EMBL/GenBank/DDBJ databases">
        <authorList>
            <person name="Lanie J.A."/>
            <person name="Ng W.-L."/>
            <person name="Kazmierczak K.M."/>
            <person name="Andrzejewski T.M."/>
            <person name="Davidsen T.M."/>
            <person name="Wayne K.J."/>
            <person name="Tettelin H."/>
            <person name="Glass J.I."/>
            <person name="Rusch D."/>
            <person name="Podicherti R."/>
            <person name="Tsui H.-C.T."/>
            <person name="Winkler M.E."/>
        </authorList>
    </citation>
    <scope>NUCLEOTIDE SEQUENCE</scope>
</reference>
<dbReference type="GO" id="GO:0044550">
    <property type="term" value="P:secondary metabolite biosynthetic process"/>
    <property type="evidence" value="ECO:0007669"/>
    <property type="project" value="TreeGrafter"/>
</dbReference>
<dbReference type="Pfam" id="PF00501">
    <property type="entry name" value="AMP-binding"/>
    <property type="match status" value="1"/>
</dbReference>
<dbReference type="GO" id="GO:0043041">
    <property type="term" value="P:amino acid activation for nonribosomal peptide biosynthetic process"/>
    <property type="evidence" value="ECO:0007669"/>
    <property type="project" value="TreeGrafter"/>
</dbReference>
<dbReference type="EMBL" id="UINC01129530">
    <property type="protein sequence ID" value="SVD09979.1"/>
    <property type="molecule type" value="Genomic_DNA"/>
</dbReference>
<sequence length="310" mass="34445">YAAMFGTLISGGYYSPLNVDASSNIKSHIIKLFTPHIIITSANLSKEVNDFVDKFSLPSKITIIDKISEQVENGDIVLNEQEIDFDLNSHDKGINYKQLAYVIFTSGSTGIPKGVMISKDALAHYTNWAVSAIMPSDADRWAQYANISFDLSVLDIFGALCSGATLYTVSKKIDKILFGNFIRRNRISIINIVPSVTDLLIQSKQIINSNLRTVRLINYCGEPLMQYHIEAMFSVNSSLQINNTYGRTECTVSCTLLRLDNENYKKYCYQSVALGDAIPGMDLSLTQKTDGNGEIILSGEQVAEGYWLDK</sequence>
<dbReference type="InterPro" id="IPR020845">
    <property type="entry name" value="AMP-binding_CS"/>
</dbReference>
<dbReference type="SUPFAM" id="SSF56801">
    <property type="entry name" value="Acetyl-CoA synthetase-like"/>
    <property type="match status" value="1"/>
</dbReference>
<gene>
    <name evidence="2" type="ORF">METZ01_LOCUS362833</name>
</gene>
<evidence type="ECO:0000313" key="2">
    <source>
        <dbReference type="EMBL" id="SVD09979.1"/>
    </source>
</evidence>
<dbReference type="AlphaFoldDB" id="A0A382SJC4"/>
<dbReference type="InterPro" id="IPR042099">
    <property type="entry name" value="ANL_N_sf"/>
</dbReference>
<evidence type="ECO:0000259" key="1">
    <source>
        <dbReference type="Pfam" id="PF00501"/>
    </source>
</evidence>
<dbReference type="PANTHER" id="PTHR45527">
    <property type="entry name" value="NONRIBOSOMAL PEPTIDE SYNTHETASE"/>
    <property type="match status" value="1"/>
</dbReference>
<feature type="non-terminal residue" evidence="2">
    <location>
        <position position="310"/>
    </location>
</feature>
<dbReference type="GO" id="GO:0005737">
    <property type="term" value="C:cytoplasm"/>
    <property type="evidence" value="ECO:0007669"/>
    <property type="project" value="TreeGrafter"/>
</dbReference>
<proteinExistence type="predicted"/>
<dbReference type="InterPro" id="IPR000873">
    <property type="entry name" value="AMP-dep_synth/lig_dom"/>
</dbReference>
<dbReference type="Gene3D" id="3.40.50.12780">
    <property type="entry name" value="N-terminal domain of ligase-like"/>
    <property type="match status" value="1"/>
</dbReference>